<dbReference type="EMBL" id="JBHUPE010000001">
    <property type="protein sequence ID" value="MFD2902484.1"/>
    <property type="molecule type" value="Genomic_DNA"/>
</dbReference>
<evidence type="ECO:0000313" key="2">
    <source>
        <dbReference type="EMBL" id="MFD2902484.1"/>
    </source>
</evidence>
<name>A0ABW5YPZ6_9SPHI</name>
<dbReference type="SUPFAM" id="SSF81296">
    <property type="entry name" value="E set domains"/>
    <property type="match status" value="1"/>
</dbReference>
<dbReference type="InterPro" id="IPR014756">
    <property type="entry name" value="Ig_E-set"/>
</dbReference>
<reference evidence="3" key="1">
    <citation type="journal article" date="2019" name="Int. J. Syst. Evol. Microbiol.">
        <title>The Global Catalogue of Microorganisms (GCM) 10K type strain sequencing project: providing services to taxonomists for standard genome sequencing and annotation.</title>
        <authorList>
            <consortium name="The Broad Institute Genomics Platform"/>
            <consortium name="The Broad Institute Genome Sequencing Center for Infectious Disease"/>
            <person name="Wu L."/>
            <person name="Ma J."/>
        </authorList>
    </citation>
    <scope>NUCLEOTIDE SEQUENCE [LARGE SCALE GENOMIC DNA]</scope>
    <source>
        <strain evidence="3">KCTC 22209</strain>
    </source>
</reference>
<evidence type="ECO:0000313" key="3">
    <source>
        <dbReference type="Proteomes" id="UP001597509"/>
    </source>
</evidence>
<accession>A0ABW5YPZ6</accession>
<feature type="domain" description="IPT/TIG" evidence="1">
    <location>
        <begin position="397"/>
        <end position="464"/>
    </location>
</feature>
<dbReference type="InterPro" id="IPR002909">
    <property type="entry name" value="IPT_dom"/>
</dbReference>
<protein>
    <submittedName>
        <fullName evidence="2">IPT/TIG domain-containing protein</fullName>
    </submittedName>
</protein>
<organism evidence="2 3">
    <name type="scientific">Sphingobacterium anhuiense</name>
    <dbReference type="NCBI Taxonomy" id="493780"/>
    <lineage>
        <taxon>Bacteria</taxon>
        <taxon>Pseudomonadati</taxon>
        <taxon>Bacteroidota</taxon>
        <taxon>Sphingobacteriia</taxon>
        <taxon>Sphingobacteriales</taxon>
        <taxon>Sphingobacteriaceae</taxon>
        <taxon>Sphingobacterium</taxon>
    </lineage>
</organism>
<proteinExistence type="predicted"/>
<keyword evidence="3" id="KW-1185">Reference proteome</keyword>
<gene>
    <name evidence="2" type="ORF">ACFS6I_01010</name>
</gene>
<evidence type="ECO:0000259" key="1">
    <source>
        <dbReference type="Pfam" id="PF01833"/>
    </source>
</evidence>
<dbReference type="Proteomes" id="UP001597509">
    <property type="component" value="Unassembled WGS sequence"/>
</dbReference>
<comment type="caution">
    <text evidence="2">The sequence shown here is derived from an EMBL/GenBank/DDBJ whole genome shotgun (WGS) entry which is preliminary data.</text>
</comment>
<sequence>MKSLYVYLFSLFMIIGCSKSEEVKPQPEPNTPVELETLVPDAANRKLIVLSGRALHLNNEQIKDHGFIMLADTQNQFLENKISLGKTIQVGKITKKIDPSKELIAIGSFTYKFYVETNLGTYYGEPIRVTLSSIFIDYQSDLQGTVGEKITVNGDFAKITDGYILYSNYNDPKEIKYVISSNKNSIQFEIPSGYNHGTKLSIYFRPKAGNTAIDHDLNIAEVKILGTLEPPTHYEFYLNDYLRLSGPSATSGPFDKMYIIIGDKLVPYFYELALFDLIYEQPRSSYRIGYFNGRDTVIFPEKIRFKTPRPEDVQLRQAFVHPGGTMAATGLDMTRFYHMSVATVGNKEAYYNAHWTGNDQIQIGDVPDGSYPLIINSPFFNYTSKEKIQVQSLKPKSLSLSKGYYGQKITIYGNFINKERYFIQLGNYQYSESIAEAGSVTFDIPGVAPGKHPITLSYQDMNSKTYSVKSALTIEVLAPTFESFSPKSGKPGDIITLKGKGIGYGRILLGGEYVDVIGGNADAPQISIPNRFIYKGKAHFDVQFDHEWIQSKETFEIL</sequence>
<dbReference type="RefSeq" id="WP_380917478.1">
    <property type="nucleotide sequence ID" value="NZ_JBHUPE010000001.1"/>
</dbReference>
<dbReference type="PROSITE" id="PS51257">
    <property type="entry name" value="PROKAR_LIPOPROTEIN"/>
    <property type="match status" value="1"/>
</dbReference>
<dbReference type="Pfam" id="PF01833">
    <property type="entry name" value="TIG"/>
    <property type="match status" value="1"/>
</dbReference>